<comment type="caution">
    <text evidence="2">The sequence shown here is derived from an EMBL/GenBank/DDBJ whole genome shotgun (WGS) entry which is preliminary data.</text>
</comment>
<dbReference type="InterPro" id="IPR002575">
    <property type="entry name" value="Aminoglycoside_PTrfase"/>
</dbReference>
<accession>A0A124H8N5</accession>
<dbReference type="AlphaFoldDB" id="A0A124H8N5"/>
<evidence type="ECO:0000259" key="1">
    <source>
        <dbReference type="Pfam" id="PF01636"/>
    </source>
</evidence>
<proteinExistence type="predicted"/>
<dbReference type="Proteomes" id="UP000053039">
    <property type="component" value="Unassembled WGS sequence"/>
</dbReference>
<evidence type="ECO:0000313" key="2">
    <source>
        <dbReference type="EMBL" id="KUM82682.1"/>
    </source>
</evidence>
<keyword evidence="2" id="KW-0808">Transferase</keyword>
<dbReference type="SUPFAM" id="SSF56112">
    <property type="entry name" value="Protein kinase-like (PK-like)"/>
    <property type="match status" value="2"/>
</dbReference>
<gene>
    <name evidence="2" type="ORF">AQI94_40990</name>
</gene>
<dbReference type="OrthoDB" id="3454210at2"/>
<reference evidence="2 3" key="1">
    <citation type="submission" date="2015-10" db="EMBL/GenBank/DDBJ databases">
        <title>Draft genome sequence of Streptomyces pseudovenezuelae DSM 40212, type strain for the species Streptomyces pseudovenezuelae.</title>
        <authorList>
            <person name="Ruckert C."/>
            <person name="Winkler A."/>
            <person name="Kalinowski J."/>
            <person name="Kampfer P."/>
            <person name="Glaeser S."/>
        </authorList>
    </citation>
    <scope>NUCLEOTIDE SEQUENCE [LARGE SCALE GENOMIC DNA]</scope>
    <source>
        <strain evidence="2 3">DSM 40212</strain>
    </source>
</reference>
<protein>
    <submittedName>
        <fullName evidence="2">Phosphotransferase enzyme family protein</fullName>
    </submittedName>
</protein>
<organism evidence="2 3">
    <name type="scientific">Streptomyces pseudovenezuelae</name>
    <dbReference type="NCBI Taxonomy" id="67350"/>
    <lineage>
        <taxon>Bacteria</taxon>
        <taxon>Bacillati</taxon>
        <taxon>Actinomycetota</taxon>
        <taxon>Actinomycetes</taxon>
        <taxon>Kitasatosporales</taxon>
        <taxon>Streptomycetaceae</taxon>
        <taxon>Streptomyces</taxon>
        <taxon>Streptomyces aurantiacus group</taxon>
    </lineage>
</organism>
<dbReference type="Gene3D" id="3.90.1200.10">
    <property type="match status" value="1"/>
</dbReference>
<feature type="domain" description="Aminoglycoside phosphotransferase" evidence="1">
    <location>
        <begin position="373"/>
        <end position="616"/>
    </location>
</feature>
<dbReference type="GO" id="GO:0016740">
    <property type="term" value="F:transferase activity"/>
    <property type="evidence" value="ECO:0007669"/>
    <property type="project" value="UniProtKB-KW"/>
</dbReference>
<sequence length="678" mass="75680">MCASIFLGAHSPPRFRTTVSGAQVAIGAWPDRGGEVRNAVLSEISKSRYRLEISTRAPMSLPEAGGSLQPRTCPVGKPVDPITIRALTRLLAQLMLVRKEALPPLPAEWPPNERDSRAYLDTVVRRATQRILGSGGTDFSGLFAVLGVPGDALAGFAGRMPSPARRPYGFLLMNLNRDNAIVLEGPKLSMARLDWRSASYGDPLHGLASHVVRMRYPEHQLDEVLDAWVRDMGSVRLTAVNGARRDFSRYVTFERINVAYAEVITAAESLGDEVALPRLAAAAEDVRAALEAASDVLGMSEVPPVREIADALFRWQSGRIAHRKKQLPIPLFRWVRDTRVTDREDFPYGLVRQALALEGVAPAHRVFRGTAHLNTVVHLDAYAKPVVVRRETAAAPRREQGELKEHAVLQVIEKSSRRFRAPRILALGYDDRGRHFAIHTYEGPSNRAPSHPEDGLLPGEADELVDALATLAMMDYSTLPFETTKETFYARLSERLAAFVDDLPIETRQAARTWGLPDGSVLRQILRRYQVTERTAALLHGDLNPWNLIRDGRRGGLTIIDWEMGMIGDPLYDLVRHLHLTPTRPEMRTRMFKRWSGALPPEYVAGWEQDWRVYRWIEQVRSAYVDLDRITTGAALDTPNVRRAVDAYEMTLTAATGSLGLRMRKRVVPKLPAPLKAS</sequence>
<dbReference type="PANTHER" id="PTHR40086">
    <property type="entry name" value="PHOSPHOTRANSFERASE YTMP-RELATED"/>
    <property type="match status" value="1"/>
</dbReference>
<dbReference type="InterPro" id="IPR011009">
    <property type="entry name" value="Kinase-like_dom_sf"/>
</dbReference>
<dbReference type="Pfam" id="PF01636">
    <property type="entry name" value="APH"/>
    <property type="match status" value="1"/>
</dbReference>
<evidence type="ECO:0000313" key="3">
    <source>
        <dbReference type="Proteomes" id="UP000053039"/>
    </source>
</evidence>
<dbReference type="PANTHER" id="PTHR40086:SF1">
    <property type="entry name" value="CELL CYCLE REGULATOR CCRZ"/>
    <property type="match status" value="1"/>
</dbReference>
<name>A0A124H8N5_9ACTN</name>
<dbReference type="EMBL" id="LMWM01000051">
    <property type="protein sequence ID" value="KUM82682.1"/>
    <property type="molecule type" value="Genomic_DNA"/>
</dbReference>
<dbReference type="InterPro" id="IPR052077">
    <property type="entry name" value="CcrZ_PhaseVar_Mediator"/>
</dbReference>